<evidence type="ECO:0000313" key="3">
    <source>
        <dbReference type="Proteomes" id="UP001336250"/>
    </source>
</evidence>
<feature type="transmembrane region" description="Helical" evidence="1">
    <location>
        <begin position="6"/>
        <end position="28"/>
    </location>
</feature>
<keyword evidence="1" id="KW-1133">Transmembrane helix</keyword>
<keyword evidence="3" id="KW-1185">Reference proteome</keyword>
<gene>
    <name evidence="2" type="ORF">V4F39_02775</name>
</gene>
<dbReference type="Proteomes" id="UP001336250">
    <property type="component" value="Unassembled WGS sequence"/>
</dbReference>
<organism evidence="2 3">
    <name type="scientific">Aquincola agrisoli</name>
    <dbReference type="NCBI Taxonomy" id="3119538"/>
    <lineage>
        <taxon>Bacteria</taxon>
        <taxon>Pseudomonadati</taxon>
        <taxon>Pseudomonadota</taxon>
        <taxon>Betaproteobacteria</taxon>
        <taxon>Burkholderiales</taxon>
        <taxon>Sphaerotilaceae</taxon>
        <taxon>Aquincola</taxon>
    </lineage>
</organism>
<keyword evidence="1" id="KW-0472">Membrane</keyword>
<comment type="caution">
    <text evidence="2">The sequence shown here is derived from an EMBL/GenBank/DDBJ whole genome shotgun (WGS) entry which is preliminary data.</text>
</comment>
<sequence>MLTTLPLLVALGAGLVGGVFFAFSTFVMKALSQLPAAQGVAAMQRINAVVLNPLFLGLFVGTAVFAGLCVFAGFVPWGTRRSALLLVAGLCYLLGSFGVTAAFNVPRNERLARLDSASPEAAAYWPVYLREWRRWNHVRTIASVVSAACAGAALTP</sequence>
<evidence type="ECO:0000256" key="1">
    <source>
        <dbReference type="SAM" id="Phobius"/>
    </source>
</evidence>
<reference evidence="2 3" key="1">
    <citation type="submission" date="2024-02" db="EMBL/GenBank/DDBJ databases">
        <title>Genome sequence of Aquincola sp. MAHUQ-54.</title>
        <authorList>
            <person name="Huq M.A."/>
        </authorList>
    </citation>
    <scope>NUCLEOTIDE SEQUENCE [LARGE SCALE GENOMIC DNA]</scope>
    <source>
        <strain evidence="2 3">MAHUQ-54</strain>
    </source>
</reference>
<feature type="transmembrane region" description="Helical" evidence="1">
    <location>
        <begin position="49"/>
        <end position="77"/>
    </location>
</feature>
<name>A0AAW9Q8Z2_9BURK</name>
<dbReference type="Pfam" id="PF08592">
    <property type="entry name" value="Anthrone_oxy"/>
    <property type="match status" value="1"/>
</dbReference>
<dbReference type="InterPro" id="IPR013901">
    <property type="entry name" value="Anthrone_oxy"/>
</dbReference>
<evidence type="ECO:0000313" key="2">
    <source>
        <dbReference type="EMBL" id="MEF7612818.1"/>
    </source>
</evidence>
<keyword evidence="1" id="KW-0812">Transmembrane</keyword>
<protein>
    <submittedName>
        <fullName evidence="2">Anthrone oxygenase family protein</fullName>
    </submittedName>
</protein>
<dbReference type="RefSeq" id="WP_332287712.1">
    <property type="nucleotide sequence ID" value="NZ_JAZIBG010000009.1"/>
</dbReference>
<accession>A0AAW9Q8Z2</accession>
<proteinExistence type="predicted"/>
<dbReference type="AlphaFoldDB" id="A0AAW9Q8Z2"/>
<dbReference type="EMBL" id="JAZIBG010000009">
    <property type="protein sequence ID" value="MEF7612818.1"/>
    <property type="molecule type" value="Genomic_DNA"/>
</dbReference>
<feature type="transmembrane region" description="Helical" evidence="1">
    <location>
        <begin position="83"/>
        <end position="105"/>
    </location>
</feature>